<dbReference type="GO" id="GO:0016973">
    <property type="term" value="P:poly(A)+ mRNA export from nucleus"/>
    <property type="evidence" value="ECO:0007669"/>
    <property type="project" value="InterPro"/>
</dbReference>
<evidence type="ECO:0000313" key="3">
    <source>
        <dbReference type="Proteomes" id="UP001359559"/>
    </source>
</evidence>
<comment type="caution">
    <text evidence="2">The sequence shown here is derived from an EMBL/GenBank/DDBJ whole genome shotgun (WGS) entry which is preliminary data.</text>
</comment>
<dbReference type="PANTHER" id="PTHR47701">
    <property type="entry name" value="PROTEIN MODIFIER OF SNC1 11"/>
    <property type="match status" value="1"/>
</dbReference>
<feature type="region of interest" description="Disordered" evidence="1">
    <location>
        <begin position="1"/>
        <end position="55"/>
    </location>
</feature>
<dbReference type="AlphaFoldDB" id="A0AAN9J871"/>
<dbReference type="PANTHER" id="PTHR47701:SF2">
    <property type="entry name" value="PROTEIN MODIFIER OF SNC1 11"/>
    <property type="match status" value="1"/>
</dbReference>
<feature type="region of interest" description="Disordered" evidence="1">
    <location>
        <begin position="90"/>
        <end position="111"/>
    </location>
</feature>
<organism evidence="2 3">
    <name type="scientific">Clitoria ternatea</name>
    <name type="common">Butterfly pea</name>
    <dbReference type="NCBI Taxonomy" id="43366"/>
    <lineage>
        <taxon>Eukaryota</taxon>
        <taxon>Viridiplantae</taxon>
        <taxon>Streptophyta</taxon>
        <taxon>Embryophyta</taxon>
        <taxon>Tracheophyta</taxon>
        <taxon>Spermatophyta</taxon>
        <taxon>Magnoliopsida</taxon>
        <taxon>eudicotyledons</taxon>
        <taxon>Gunneridae</taxon>
        <taxon>Pentapetalae</taxon>
        <taxon>rosids</taxon>
        <taxon>fabids</taxon>
        <taxon>Fabales</taxon>
        <taxon>Fabaceae</taxon>
        <taxon>Papilionoideae</taxon>
        <taxon>50 kb inversion clade</taxon>
        <taxon>NPAAA clade</taxon>
        <taxon>indigoferoid/millettioid clade</taxon>
        <taxon>Phaseoleae</taxon>
        <taxon>Clitoria</taxon>
    </lineage>
</organism>
<sequence length="161" mass="17719">MTGNDMSQSRQSLLDPAAPNPDSDPIPAVKDPDAADSKTTPPDSDAPLSDVQKKMHRAERFVSACRFGTGSTTSQGPEAIRSEELKRKASAERFGIPSPTTAVDEEAKKKARLARFAPISKTDPLEEDKRKAKALRWVIPVFRSYWKVAIKAHCTDHKHVP</sequence>
<reference evidence="2 3" key="1">
    <citation type="submission" date="2024-01" db="EMBL/GenBank/DDBJ databases">
        <title>The genomes of 5 underutilized Papilionoideae crops provide insights into root nodulation and disease resistance.</title>
        <authorList>
            <person name="Yuan L."/>
        </authorList>
    </citation>
    <scope>NUCLEOTIDE SEQUENCE [LARGE SCALE GENOMIC DNA]</scope>
    <source>
        <strain evidence="2">LY-2023</strain>
        <tissue evidence="2">Leaf</tissue>
    </source>
</reference>
<dbReference type="GO" id="GO:0005634">
    <property type="term" value="C:nucleus"/>
    <property type="evidence" value="ECO:0007669"/>
    <property type="project" value="TreeGrafter"/>
</dbReference>
<gene>
    <name evidence="2" type="ORF">RJT34_17033</name>
</gene>
<evidence type="ECO:0000313" key="2">
    <source>
        <dbReference type="EMBL" id="KAK7294150.1"/>
    </source>
</evidence>
<keyword evidence="3" id="KW-1185">Reference proteome</keyword>
<accession>A0AAN9J871</accession>
<dbReference type="Proteomes" id="UP001359559">
    <property type="component" value="Unassembled WGS sequence"/>
</dbReference>
<evidence type="ECO:0000256" key="1">
    <source>
        <dbReference type="SAM" id="MobiDB-lite"/>
    </source>
</evidence>
<protein>
    <recommendedName>
        <fullName evidence="4">THO1-MOS11 C-terminal domain-containing protein</fullName>
    </recommendedName>
</protein>
<proteinExistence type="predicted"/>
<feature type="compositionally biased region" description="Polar residues" evidence="1">
    <location>
        <begin position="1"/>
        <end position="12"/>
    </location>
</feature>
<dbReference type="InterPro" id="IPR044209">
    <property type="entry name" value="MOS11"/>
</dbReference>
<evidence type="ECO:0008006" key="4">
    <source>
        <dbReference type="Google" id="ProtNLM"/>
    </source>
</evidence>
<name>A0AAN9J871_CLITE</name>
<dbReference type="EMBL" id="JAYKXN010000004">
    <property type="protein sequence ID" value="KAK7294150.1"/>
    <property type="molecule type" value="Genomic_DNA"/>
</dbReference>